<dbReference type="GO" id="GO:0060271">
    <property type="term" value="P:cilium assembly"/>
    <property type="evidence" value="ECO:0007669"/>
    <property type="project" value="TreeGrafter"/>
</dbReference>
<keyword evidence="7" id="KW-0966">Cell projection</keyword>
<dbReference type="InterPro" id="IPR036322">
    <property type="entry name" value="WD40_repeat_dom_sf"/>
</dbReference>
<evidence type="ECO:0000256" key="10">
    <source>
        <dbReference type="SAM" id="Coils"/>
    </source>
</evidence>
<keyword evidence="12" id="KW-1185">Reference proteome</keyword>
<proteinExistence type="inferred from homology"/>
<evidence type="ECO:0000313" key="11">
    <source>
        <dbReference type="EMBL" id="CAD7281925.1"/>
    </source>
</evidence>
<dbReference type="AlphaFoldDB" id="A0A7R9BVD3"/>
<comment type="similarity">
    <text evidence="8">Belongs to the CFAP43 family.</text>
</comment>
<accession>A0A7R9BVD3</accession>
<feature type="coiled-coil region" evidence="10">
    <location>
        <begin position="1166"/>
        <end position="1258"/>
    </location>
</feature>
<evidence type="ECO:0000313" key="12">
    <source>
        <dbReference type="Proteomes" id="UP000678499"/>
    </source>
</evidence>
<keyword evidence="3" id="KW-0853">WD repeat</keyword>
<evidence type="ECO:0000256" key="4">
    <source>
        <dbReference type="ARBA" id="ARBA00022737"/>
    </source>
</evidence>
<reference evidence="11" key="1">
    <citation type="submission" date="2020-11" db="EMBL/GenBank/DDBJ databases">
        <authorList>
            <person name="Tran Van P."/>
        </authorList>
    </citation>
    <scope>NUCLEOTIDE SEQUENCE</scope>
</reference>
<dbReference type="PANTHER" id="PTHR14885:SF1">
    <property type="entry name" value="CILIA- AND FLAGELLA-ASSOCIATED PROTEIN 43"/>
    <property type="match status" value="1"/>
</dbReference>
<keyword evidence="2" id="KW-0963">Cytoplasm</keyword>
<organism evidence="11">
    <name type="scientific">Notodromas monacha</name>
    <dbReference type="NCBI Taxonomy" id="399045"/>
    <lineage>
        <taxon>Eukaryota</taxon>
        <taxon>Metazoa</taxon>
        <taxon>Ecdysozoa</taxon>
        <taxon>Arthropoda</taxon>
        <taxon>Crustacea</taxon>
        <taxon>Oligostraca</taxon>
        <taxon>Ostracoda</taxon>
        <taxon>Podocopa</taxon>
        <taxon>Podocopida</taxon>
        <taxon>Cypridocopina</taxon>
        <taxon>Cypridoidea</taxon>
        <taxon>Cyprididae</taxon>
        <taxon>Notodromas</taxon>
    </lineage>
</organism>
<keyword evidence="6" id="KW-0206">Cytoskeleton</keyword>
<dbReference type="InterPro" id="IPR015943">
    <property type="entry name" value="WD40/YVTN_repeat-like_dom_sf"/>
</dbReference>
<dbReference type="PANTHER" id="PTHR14885">
    <property type="entry name" value="CILIA- AND FLAGELLA-ASSOCIATED PROTEIN 43-RELATED"/>
    <property type="match status" value="1"/>
</dbReference>
<dbReference type="EMBL" id="OA885332">
    <property type="protein sequence ID" value="CAD7281925.1"/>
    <property type="molecule type" value="Genomic_DNA"/>
</dbReference>
<dbReference type="GO" id="GO:0005930">
    <property type="term" value="C:axoneme"/>
    <property type="evidence" value="ECO:0007669"/>
    <property type="project" value="UniProtKB-SubCell"/>
</dbReference>
<evidence type="ECO:0000256" key="9">
    <source>
        <dbReference type="ARBA" id="ARBA00023662"/>
    </source>
</evidence>
<dbReference type="Gene3D" id="2.130.10.10">
    <property type="entry name" value="YVTN repeat-like/Quinoprotein amine dehydrogenase"/>
    <property type="match status" value="1"/>
</dbReference>
<evidence type="ECO:0000256" key="5">
    <source>
        <dbReference type="ARBA" id="ARBA00023054"/>
    </source>
</evidence>
<dbReference type="EMBL" id="CAJPEX010003295">
    <property type="protein sequence ID" value="CAG0922077.1"/>
    <property type="molecule type" value="Genomic_DNA"/>
</dbReference>
<dbReference type="GO" id="GO:0003341">
    <property type="term" value="P:cilium movement"/>
    <property type="evidence" value="ECO:0007669"/>
    <property type="project" value="UniProtKB-ARBA"/>
</dbReference>
<evidence type="ECO:0000256" key="8">
    <source>
        <dbReference type="ARBA" id="ARBA00023605"/>
    </source>
</evidence>
<evidence type="ECO:0000256" key="7">
    <source>
        <dbReference type="ARBA" id="ARBA00023273"/>
    </source>
</evidence>
<dbReference type="Pfam" id="PF25828">
    <property type="entry name" value="CC_Cfap43"/>
    <property type="match status" value="1"/>
</dbReference>
<name>A0A7R9BVD3_9CRUS</name>
<dbReference type="OrthoDB" id="535167at2759"/>
<comment type="subcellular location">
    <subcellularLocation>
        <location evidence="1">Cytoplasm</location>
        <location evidence="1">Cytoskeleton</location>
        <location evidence="1">Cilium axoneme</location>
    </subcellularLocation>
</comment>
<evidence type="ECO:0000256" key="3">
    <source>
        <dbReference type="ARBA" id="ARBA00022574"/>
    </source>
</evidence>
<keyword evidence="5 10" id="KW-0175">Coiled coil</keyword>
<dbReference type="Proteomes" id="UP000678499">
    <property type="component" value="Unassembled WGS sequence"/>
</dbReference>
<feature type="coiled-coil region" evidence="10">
    <location>
        <begin position="745"/>
        <end position="783"/>
    </location>
</feature>
<gene>
    <name evidence="11" type="ORF">NMOB1V02_LOCUS9561</name>
</gene>
<keyword evidence="4" id="KW-0677">Repeat</keyword>
<dbReference type="SUPFAM" id="SSF50978">
    <property type="entry name" value="WD40 repeat-like"/>
    <property type="match status" value="1"/>
</dbReference>
<evidence type="ECO:0000256" key="1">
    <source>
        <dbReference type="ARBA" id="ARBA00004430"/>
    </source>
</evidence>
<evidence type="ECO:0000256" key="6">
    <source>
        <dbReference type="ARBA" id="ARBA00023212"/>
    </source>
</evidence>
<protein>
    <recommendedName>
        <fullName evidence="9">Cilia- and flagella-associated protein 43</fullName>
    </recommendedName>
</protein>
<sequence length="1267" mass="139018">MTTQTIKTEPGTEITAMCFLPGRRGNNDKTLAVALADGRILCCCCSTTTIALAVLSSKTSCCIDLKQRPCCIQPCHESNALLVGADDGTVGLIHCDQTDNKAQPRLTLKHAWNVLSGNPIDHVFLGRSHSPGIAFLAGTGNSKITCVSTRPTHNFAVLSEVTLKEDVLSASLVEPQHTTRLWGSPAFKSNFFVANANDKSVAEWRVGPVVEGTTAAATVPASALSTSTTTSEPILTLVRIFPTAHELHIERLLLAAGDNNLFTAGLDMQVGRLDVSQTSPENNFSLVCQVVDFPTVTATTTTNNDEENFLLALAINPSLDLLAAASKHVIKLLHLHASTIVNKDDNNVLVDPSLDAQLQALPDNTSIQQFLETVPETRQASEILFRAALDLKSQQSKLLAENHCCNDNNKDDVAAFGRLPPAEYAFHPREIDAFLASKQAETDKFRHNLDAELAACKARCADIKRTAWDDKLVPLKTISGFSTAAKVSNFDIAATTNAAAANTNNRKGQRSSSSSSTSQNNVALLLFGNVRDPALRSILDHFGPTLHAQHELNTIDRKQQQVAALNNIIYELQTHLNAEFDALLADKSLRLQHFARAKTRTHEIQDELTFLHQRSLPAKAVQFLANGVSLPPANFEEHPELIFESASASSAIEKLPQLTTATNNADATAAQTQTSTSTTAAAATTTATTTLGNSDPPFRSLALMDMMNGVLEPKRKDALFKEVPVPQFVLAKPADEWDANEQAAHAAYKAQLHALDQRRNDYKNELLTEIDAMESSIKSSKREFDSRLDTLASLKVDVATLVARAEFAVSRLLADVRDMQQLEAATAELDAQARQLLAASREAKAEMRALDPVLAATVRIRTQWSERGAQLDRDASDIITKSAASAKTQESAWCAFKSHPATFSSAVASVLAKHDDNLSDACKPVSIGEIPTLAQELDEMDTAAARPTGLPAETWQKLTALRRERLACDLNHKLADNVGARCQAQLEMAATKFKAAEAALDEKRHALRLLAQGLDNYRLQPEVQFVAPLGLCELDQYAFDADVDDLDTVALETCPSNTTRIAPTTSNNHNASAAFIAVPKDDVVHMDSQLRAMAEQSSNNFRTLAAIRERLERAQWDETEYVDKCEQIFRELHEIDKFKLDREARNFLSNGLETCTFSAPLTHLEADFVEKRVTDLERRCSNLQEGIRAKMEENEELDRKVTELENALQHPLSTMDLTSMFAERLEPIWREKQLQDLIGLQKDRIVKLEKELETLNMRTYPTLANGQ</sequence>
<evidence type="ECO:0000256" key="2">
    <source>
        <dbReference type="ARBA" id="ARBA00022490"/>
    </source>
</evidence>